<protein>
    <submittedName>
        <fullName evidence="4">CSON004319 protein</fullName>
    </submittedName>
</protein>
<dbReference type="Pfam" id="PF01395">
    <property type="entry name" value="PBP_GOBP"/>
    <property type="match status" value="1"/>
</dbReference>
<evidence type="ECO:0000313" key="5">
    <source>
        <dbReference type="EMBL" id="SSX32008.1"/>
    </source>
</evidence>
<dbReference type="EMBL" id="UFQS01001853">
    <property type="protein sequence ID" value="SSX12565.1"/>
    <property type="molecule type" value="Genomic_DNA"/>
</dbReference>
<dbReference type="Gene3D" id="1.10.238.20">
    <property type="entry name" value="Pheromone/general odorant binding protein domain"/>
    <property type="match status" value="1"/>
</dbReference>
<evidence type="ECO:0000313" key="4">
    <source>
        <dbReference type="EMBL" id="SSX12565.1"/>
    </source>
</evidence>
<evidence type="ECO:0000256" key="2">
    <source>
        <dbReference type="ARBA" id="ARBA00008098"/>
    </source>
</evidence>
<comment type="similarity">
    <text evidence="2">Belongs to the PBP/GOBP family.</text>
</comment>
<keyword evidence="3" id="KW-0964">Secreted</keyword>
<dbReference type="EMBL" id="UFQT01001853">
    <property type="protein sequence ID" value="SSX32008.1"/>
    <property type="molecule type" value="Genomic_DNA"/>
</dbReference>
<evidence type="ECO:0000256" key="1">
    <source>
        <dbReference type="ARBA" id="ARBA00004613"/>
    </source>
</evidence>
<reference evidence="5" key="2">
    <citation type="submission" date="2018-07" db="EMBL/GenBank/DDBJ databases">
        <authorList>
            <person name="Quirk P.G."/>
            <person name="Krulwich T.A."/>
        </authorList>
    </citation>
    <scope>NUCLEOTIDE SEQUENCE</scope>
</reference>
<organism evidence="4">
    <name type="scientific">Culicoides sonorensis</name>
    <name type="common">Biting midge</name>
    <dbReference type="NCBI Taxonomy" id="179676"/>
    <lineage>
        <taxon>Eukaryota</taxon>
        <taxon>Metazoa</taxon>
        <taxon>Ecdysozoa</taxon>
        <taxon>Arthropoda</taxon>
        <taxon>Hexapoda</taxon>
        <taxon>Insecta</taxon>
        <taxon>Pterygota</taxon>
        <taxon>Neoptera</taxon>
        <taxon>Endopterygota</taxon>
        <taxon>Diptera</taxon>
        <taxon>Nematocera</taxon>
        <taxon>Chironomoidea</taxon>
        <taxon>Ceratopogonidae</taxon>
        <taxon>Ceratopogoninae</taxon>
        <taxon>Culicoides</taxon>
        <taxon>Monoculicoides</taxon>
    </lineage>
</organism>
<proteinExistence type="inferred from homology"/>
<dbReference type="InterPro" id="IPR006170">
    <property type="entry name" value="PBP/GOBP"/>
</dbReference>
<sequence>MSQSIHKKIGIGQIKPFKMSFKFVFFFAIITLSTKVGSFEIPQLIRESMINLHDKCIEKTGAKLENLRKCKELYIPDDQASKCYLDCMIGNIDIDLEEKLAHIETIKHEINADIHDLVHHVRKECDAKIHFDDKCEESWQRANCHLKAHDDSIEFCLLLMFRD</sequence>
<dbReference type="CDD" id="cd23992">
    <property type="entry name" value="PBP_GOBP"/>
    <property type="match status" value="1"/>
</dbReference>
<comment type="subcellular location">
    <subcellularLocation>
        <location evidence="1">Secreted</location>
    </subcellularLocation>
</comment>
<dbReference type="AlphaFoldDB" id="A0A336L7W7"/>
<dbReference type="GO" id="GO:0005576">
    <property type="term" value="C:extracellular region"/>
    <property type="evidence" value="ECO:0007669"/>
    <property type="project" value="UniProtKB-SubCell"/>
</dbReference>
<gene>
    <name evidence="4" type="primary">CSON004319</name>
</gene>
<dbReference type="VEuPathDB" id="VectorBase:CSON004319"/>
<name>A0A336L7W7_CULSO</name>
<dbReference type="GO" id="GO:0005549">
    <property type="term" value="F:odorant binding"/>
    <property type="evidence" value="ECO:0007669"/>
    <property type="project" value="InterPro"/>
</dbReference>
<evidence type="ECO:0000256" key="3">
    <source>
        <dbReference type="ARBA" id="ARBA00022525"/>
    </source>
</evidence>
<dbReference type="SUPFAM" id="SSF47565">
    <property type="entry name" value="Insect pheromone/odorant-binding proteins"/>
    <property type="match status" value="1"/>
</dbReference>
<accession>A0A336L7W7</accession>
<reference evidence="4" key="1">
    <citation type="submission" date="2018-04" db="EMBL/GenBank/DDBJ databases">
        <authorList>
            <person name="Go L.Y."/>
            <person name="Mitchell J.A."/>
        </authorList>
    </citation>
    <scope>NUCLEOTIDE SEQUENCE</scope>
    <source>
        <tissue evidence="4">Whole organism</tissue>
    </source>
</reference>
<dbReference type="InterPro" id="IPR036728">
    <property type="entry name" value="PBP_GOBP_sf"/>
</dbReference>